<evidence type="ECO:0000313" key="3">
    <source>
        <dbReference type="EMBL" id="PSS10490.1"/>
    </source>
</evidence>
<dbReference type="Gene3D" id="3.30.2080.10">
    <property type="entry name" value="GH92 mannosidase domain"/>
    <property type="match status" value="1"/>
</dbReference>
<dbReference type="Gene3D" id="1.20.1610.10">
    <property type="entry name" value="alpha-1,2-mannosidases domains"/>
    <property type="match status" value="1"/>
</dbReference>
<gene>
    <name evidence="3" type="ORF">M430DRAFT_126646</name>
</gene>
<dbReference type="GO" id="GO:0006516">
    <property type="term" value="P:glycoprotein catabolic process"/>
    <property type="evidence" value="ECO:0007669"/>
    <property type="project" value="TreeGrafter"/>
</dbReference>
<dbReference type="InterPro" id="IPR012939">
    <property type="entry name" value="Glyco_hydro_92"/>
</dbReference>
<dbReference type="RefSeq" id="XP_024717669.1">
    <property type="nucleotide sequence ID" value="XM_024861996.1"/>
</dbReference>
<dbReference type="AlphaFoldDB" id="A0A2T3ASP3"/>
<dbReference type="NCBIfam" id="TIGR01180">
    <property type="entry name" value="aman2_put"/>
    <property type="match status" value="1"/>
</dbReference>
<dbReference type="OrthoDB" id="449263at2759"/>
<protein>
    <submittedName>
        <fullName evidence="3">Glycoside hydrolase family 92 protein</fullName>
    </submittedName>
</protein>
<reference evidence="3 4" key="1">
    <citation type="journal article" date="2018" name="New Phytol.">
        <title>Comparative genomics and transcriptomics depict ericoid mycorrhizal fungi as versatile saprotrophs and plant mutualists.</title>
        <authorList>
            <person name="Martino E."/>
            <person name="Morin E."/>
            <person name="Grelet G.A."/>
            <person name="Kuo A."/>
            <person name="Kohler A."/>
            <person name="Daghino S."/>
            <person name="Barry K.W."/>
            <person name="Cichocki N."/>
            <person name="Clum A."/>
            <person name="Dockter R.B."/>
            <person name="Hainaut M."/>
            <person name="Kuo R.C."/>
            <person name="LaButti K."/>
            <person name="Lindahl B.D."/>
            <person name="Lindquist E.A."/>
            <person name="Lipzen A."/>
            <person name="Khouja H.R."/>
            <person name="Magnuson J."/>
            <person name="Murat C."/>
            <person name="Ohm R.A."/>
            <person name="Singer S.W."/>
            <person name="Spatafora J.W."/>
            <person name="Wang M."/>
            <person name="Veneault-Fourrey C."/>
            <person name="Henrissat B."/>
            <person name="Grigoriev I.V."/>
            <person name="Martin F.M."/>
            <person name="Perotto S."/>
        </authorList>
    </citation>
    <scope>NUCLEOTIDE SEQUENCE [LARGE SCALE GENOMIC DNA]</scope>
    <source>
        <strain evidence="3 4">ATCC 22711</strain>
    </source>
</reference>
<name>A0A2T3ASP3_AMORE</name>
<dbReference type="Pfam" id="PF07971">
    <property type="entry name" value="Glyco_hydro_92"/>
    <property type="match status" value="1"/>
</dbReference>
<dbReference type="Gene3D" id="2.70.98.10">
    <property type="match status" value="1"/>
</dbReference>
<proteinExistence type="predicted"/>
<evidence type="ECO:0000259" key="2">
    <source>
        <dbReference type="Pfam" id="PF17678"/>
    </source>
</evidence>
<dbReference type="InterPro" id="IPR014718">
    <property type="entry name" value="GH-type_carb-bd"/>
</dbReference>
<dbReference type="Proteomes" id="UP000241818">
    <property type="component" value="Unassembled WGS sequence"/>
</dbReference>
<keyword evidence="4" id="KW-1185">Reference proteome</keyword>
<dbReference type="InterPro" id="IPR041371">
    <property type="entry name" value="GH92_N"/>
</dbReference>
<dbReference type="GO" id="GO:0000224">
    <property type="term" value="F:peptide-N4-(N-acetyl-beta-glucosaminyl)asparagine amidase activity"/>
    <property type="evidence" value="ECO:0007669"/>
    <property type="project" value="TreeGrafter"/>
</dbReference>
<dbReference type="STRING" id="857342.A0A2T3ASP3"/>
<feature type="domain" description="Glycosyl hydrolase family 92" evidence="1">
    <location>
        <begin position="290"/>
        <end position="779"/>
    </location>
</feature>
<sequence length="803" mass="88437">MIFPSCGGSVAAAEDLTKYVNPFIGTEGQGYPGTAINGGNVFPGAAMPFGVVKFGIDTTAFDWTNIPVTGFSMLHESGTGGAPTYGFVHQMPLSTLEGVNVLNKFTYMQKRTSLDVANVGYYKTELANGVTAELSATNHAGIIRYQYPESSEKHILVDVSHVLPSSSEAQHSQFYSNGFLTRSSDGRMYQGYGVYRGGFSSRPDAPVYFCAEFNIRPDKVQLFSGQYTDPYWPNSTEFHPPVFTEATSIIGSHQSHYGYARRVGGLFTFPSNITTLSSRLGVSFVSSDIACQYISSELPTWDLEPVVSAAKMQWNEEVLPKVTTTDLSNNTLLGMLYSGLYKMHLMPSDRTGENQNWETEEPTYDDFYTLWDTFRCLNSYLVLTAPMRAAGIIRSLIDIWRFERFLPDARSGNYNGRVQGGSNADNVLADAYVKGLSAPEYGINWTDGYAAMKTNAEVVPYNTFDAGDPTGSVKEGRGALPDWLSLGYVSMYDAVEGTGFGRSISRTVEYGLNDFALSQVAKDLMPTDYAKYFNRSAGWQYIWQHNLTSLNFTGFLAPLYANGTRDPSYSPLNCGVWCSWSDVTYEGLPWEYSWTIPYDMETLISFIGGPRMAESRLDAMFIPGLQDGSVGAGNGAGTAIFNPGNEPSFGTPFLYNYLGRRQWKSVMRSRQIVNHYYSNGRDGVPGNSDAGALESWMVWNLLGLYPIVTQPISLLLSPWFSDITLSVSNNKTLRITTSGLSNGPYIQNVTTNGIPWNKSWVTHDDLIGGAGGKIHFVLGSNQTEWDVGDVPPSPGHQDLGIRN</sequence>
<evidence type="ECO:0000259" key="1">
    <source>
        <dbReference type="Pfam" id="PF07971"/>
    </source>
</evidence>
<dbReference type="FunFam" id="1.20.1050.60:FF:000002">
    <property type="entry name" value="Glycosyl hydrolase family 92"/>
    <property type="match status" value="1"/>
</dbReference>
<dbReference type="InterPro" id="IPR050883">
    <property type="entry name" value="PNGase"/>
</dbReference>
<dbReference type="GeneID" id="36570077"/>
<dbReference type="GO" id="GO:0005634">
    <property type="term" value="C:nucleus"/>
    <property type="evidence" value="ECO:0007669"/>
    <property type="project" value="TreeGrafter"/>
</dbReference>
<dbReference type="GO" id="GO:0030246">
    <property type="term" value="F:carbohydrate binding"/>
    <property type="evidence" value="ECO:0007669"/>
    <property type="project" value="InterPro"/>
</dbReference>
<dbReference type="InParanoid" id="A0A2T3ASP3"/>
<dbReference type="Gene3D" id="1.20.1050.60">
    <property type="entry name" value="alpha-1,2-mannosidase"/>
    <property type="match status" value="1"/>
</dbReference>
<dbReference type="GO" id="GO:0005829">
    <property type="term" value="C:cytosol"/>
    <property type="evidence" value="ECO:0007669"/>
    <property type="project" value="TreeGrafter"/>
</dbReference>
<organism evidence="3 4">
    <name type="scientific">Amorphotheca resinae ATCC 22711</name>
    <dbReference type="NCBI Taxonomy" id="857342"/>
    <lineage>
        <taxon>Eukaryota</taxon>
        <taxon>Fungi</taxon>
        <taxon>Dikarya</taxon>
        <taxon>Ascomycota</taxon>
        <taxon>Pezizomycotina</taxon>
        <taxon>Leotiomycetes</taxon>
        <taxon>Helotiales</taxon>
        <taxon>Amorphothecaceae</taxon>
        <taxon>Amorphotheca</taxon>
    </lineage>
</organism>
<evidence type="ECO:0000313" key="4">
    <source>
        <dbReference type="Proteomes" id="UP000241818"/>
    </source>
</evidence>
<keyword evidence="3" id="KW-0378">Hydrolase</keyword>
<dbReference type="EMBL" id="KZ679016">
    <property type="protein sequence ID" value="PSS10490.1"/>
    <property type="molecule type" value="Genomic_DNA"/>
</dbReference>
<accession>A0A2T3ASP3</accession>
<dbReference type="InterPro" id="IPR005887">
    <property type="entry name" value="GH92_a_mannosidase_put"/>
</dbReference>
<dbReference type="PANTHER" id="PTHR12143">
    <property type="entry name" value="PEPTIDE N-GLYCANASE PNGASE -RELATED"/>
    <property type="match status" value="1"/>
</dbReference>
<dbReference type="Pfam" id="PF17678">
    <property type="entry name" value="Glyco_hydro_92N"/>
    <property type="match status" value="1"/>
</dbReference>
<dbReference type="PANTHER" id="PTHR12143:SF27">
    <property type="entry name" value="ALPHA-1,2-MANNOSIDASE FAMILY PROTEIN (AFU_ORTHOLOGUE AFUA_5G10520)"/>
    <property type="match status" value="1"/>
</dbReference>
<feature type="domain" description="Glycosyl hydrolase family 92 N-terminal" evidence="2">
    <location>
        <begin position="19"/>
        <end position="283"/>
    </location>
</feature>